<evidence type="ECO:0000313" key="2">
    <source>
        <dbReference type="Proteomes" id="UP000638648"/>
    </source>
</evidence>
<evidence type="ECO:0000313" key="1">
    <source>
        <dbReference type="EMBL" id="MBE1609905.1"/>
    </source>
</evidence>
<organism evidence="1 2">
    <name type="scientific">Actinopolymorpha pittospori</name>
    <dbReference type="NCBI Taxonomy" id="648752"/>
    <lineage>
        <taxon>Bacteria</taxon>
        <taxon>Bacillati</taxon>
        <taxon>Actinomycetota</taxon>
        <taxon>Actinomycetes</taxon>
        <taxon>Propionibacteriales</taxon>
        <taxon>Actinopolymorphaceae</taxon>
        <taxon>Actinopolymorpha</taxon>
    </lineage>
</organism>
<dbReference type="AlphaFoldDB" id="A0A927MZM7"/>
<dbReference type="SUPFAM" id="SSF48208">
    <property type="entry name" value="Six-hairpin glycosidases"/>
    <property type="match status" value="1"/>
</dbReference>
<dbReference type="InterPro" id="IPR008928">
    <property type="entry name" value="6-hairpin_glycosidase_sf"/>
</dbReference>
<comment type="caution">
    <text evidence="1">The sequence shown here is derived from an EMBL/GenBank/DDBJ whole genome shotgun (WGS) entry which is preliminary data.</text>
</comment>
<sequence length="744" mass="81014">MTSQRAHELSRRGFLALSTATGVATFADPQAAAASSRPTVQAADLVVEEEAVSGGYGVVIRDGRGGTVLARQSAPAQILAKVGDAPVDTAAGYRSATRRGAGLVASGVVTTAAGSVYRFDDAWTVTGGAVLLDRTVTVQKAVATLEMGFNSRLAIGMPDTSELDDVDLFLPGVRYGDATGLPSGAIGSDPTDGYLYVREMRLALPFVVARDRTTGATIALSHDGARPATDNGEFIDERTNTWWINESIQYAALGAHRAPRAELAFTYPALEGEKSYLGSPWARRSHPVRAGFSHRYRARFTFGSYADLPAAAAATWRDHWDRFAPAAGPSPATAVFAAGVSLLGRLTKRYNGFPGLPFRCRLPSGEADAVSYVMGFIGQQAPAGYQMLRAGLMRGDAELAATGRSVIDFWVQESGLPNGLPKLWIDGDKPNWREWYPAYIRVASDGMDGVLDAARLMRRRGKPVAAWEAYLKRFGDFLVGHQNDDGSFYRAYNWNGTVNSDAKSNTSHPVRLLVNLTLLTKNERYLDAAVRAGRYYYETTHGTFHYQGGTADNPNVLDKEGGGMAMHAYLALHDATGEERWLDAARQAADYTETWLIGWGWQMDTPRRAYRDHGPLGLSLIASGHSGIDNWISYESANFYRLYLFTGDAHYRDVARFLLSTSFRTTQYVGNNVGYAVNGLVEEAVGLADLVVSGTGVWLPWCTVAQLEPLARLEDIFGSMDITAIERLPLAERKRRNREAGQIL</sequence>
<name>A0A927MZM7_9ACTN</name>
<protein>
    <submittedName>
        <fullName evidence="1">Uncharacterized protein</fullName>
    </submittedName>
</protein>
<dbReference type="RefSeq" id="WP_192753387.1">
    <property type="nucleotide sequence ID" value="NZ_BAABJL010000088.1"/>
</dbReference>
<gene>
    <name evidence="1" type="ORF">HEB94_006753</name>
</gene>
<dbReference type="EMBL" id="JADBEM010000001">
    <property type="protein sequence ID" value="MBE1609905.1"/>
    <property type="molecule type" value="Genomic_DNA"/>
</dbReference>
<dbReference type="InterPro" id="IPR006311">
    <property type="entry name" value="TAT_signal"/>
</dbReference>
<reference evidence="1" key="1">
    <citation type="submission" date="2020-10" db="EMBL/GenBank/DDBJ databases">
        <title>Sequencing the genomes of 1000 actinobacteria strains.</title>
        <authorList>
            <person name="Klenk H.-P."/>
        </authorList>
    </citation>
    <scope>NUCLEOTIDE SEQUENCE</scope>
    <source>
        <strain evidence="1">DSM 45354</strain>
    </source>
</reference>
<accession>A0A927MZM7</accession>
<proteinExistence type="predicted"/>
<dbReference type="Proteomes" id="UP000638648">
    <property type="component" value="Unassembled WGS sequence"/>
</dbReference>
<dbReference type="GO" id="GO:0005975">
    <property type="term" value="P:carbohydrate metabolic process"/>
    <property type="evidence" value="ECO:0007669"/>
    <property type="project" value="InterPro"/>
</dbReference>
<dbReference type="PROSITE" id="PS51318">
    <property type="entry name" value="TAT"/>
    <property type="match status" value="1"/>
</dbReference>
<keyword evidence="2" id="KW-1185">Reference proteome</keyword>